<dbReference type="EMBL" id="MT553337">
    <property type="protein sequence ID" value="QKO02448.1"/>
    <property type="molecule type" value="Genomic_DNA"/>
</dbReference>
<dbReference type="Proteomes" id="UP000509248">
    <property type="component" value="Segment"/>
</dbReference>
<gene>
    <name evidence="1" type="primary">52</name>
    <name evidence="1" type="ORF">SEA_DROOGSARMY_52</name>
</gene>
<organism evidence="1 2">
    <name type="scientific">Mycobacterium phage DroogsArmy</name>
    <dbReference type="NCBI Taxonomy" id="2744011"/>
    <lineage>
        <taxon>Viruses</taxon>
        <taxon>Duplodnaviria</taxon>
        <taxon>Heunggongvirae</taxon>
        <taxon>Uroviricota</taxon>
        <taxon>Caudoviricetes</taxon>
        <taxon>Timshelvirus</taxon>
        <taxon>Timshelvirus droogsarmy</taxon>
    </lineage>
</organism>
<dbReference type="RefSeq" id="YP_010062006.1">
    <property type="nucleotide sequence ID" value="NC_054789.1"/>
</dbReference>
<proteinExistence type="predicted"/>
<evidence type="ECO:0000313" key="2">
    <source>
        <dbReference type="Proteomes" id="UP000509248"/>
    </source>
</evidence>
<accession>A0A6N0A6J2</accession>
<name>A0A6N0A6J2_9CAUD</name>
<keyword evidence="2" id="KW-1185">Reference proteome</keyword>
<sequence length="90" mass="9837">MSYKTGDVAVVTGPLRLSSGSPHVYFAQGDVVDIRANTDADGDVLAQRRTDGLEQYILATSLTPFSTVAEDPEIDWGQVHDYVYQEGDDE</sequence>
<evidence type="ECO:0000313" key="1">
    <source>
        <dbReference type="EMBL" id="QKO02448.1"/>
    </source>
</evidence>
<protein>
    <submittedName>
        <fullName evidence="1">Uncharacterized protein</fullName>
    </submittedName>
</protein>
<dbReference type="GeneID" id="64871639"/>
<dbReference type="KEGG" id="vg:64871639"/>
<reference evidence="1 2" key="1">
    <citation type="submission" date="2020-06" db="EMBL/GenBank/DDBJ databases">
        <authorList>
            <person name="Fast K.M."/>
            <person name="Johnson K."/>
            <person name="Mayfield K.N."/>
            <person name="Stephens L.A."/>
            <person name="Reid T.H."/>
            <person name="Ryan E.D."/>
            <person name="Keener T.W."/>
            <person name="Sandel M.W."/>
            <person name="Garlena R.A."/>
            <person name="Russell D.A."/>
            <person name="Pope W.H."/>
            <person name="Jacobs-Sera D."/>
            <person name="Hatfull G.F."/>
        </authorList>
    </citation>
    <scope>NUCLEOTIDE SEQUENCE [LARGE SCALE GENOMIC DNA]</scope>
</reference>